<organism evidence="1 2">
    <name type="scientific">Entamoeba nuttalli</name>
    <dbReference type="NCBI Taxonomy" id="412467"/>
    <lineage>
        <taxon>Eukaryota</taxon>
        <taxon>Amoebozoa</taxon>
        <taxon>Evosea</taxon>
        <taxon>Archamoebae</taxon>
        <taxon>Mastigamoebida</taxon>
        <taxon>Entamoebidae</taxon>
        <taxon>Entamoeba</taxon>
    </lineage>
</organism>
<comment type="caution">
    <text evidence="1">The sequence shown here is derived from an EMBL/GenBank/DDBJ whole genome shotgun (WGS) entry which is preliminary data.</text>
</comment>
<dbReference type="Proteomes" id="UP001628156">
    <property type="component" value="Unassembled WGS sequence"/>
</dbReference>
<reference evidence="1 2" key="1">
    <citation type="journal article" date="2019" name="PLoS Negl. Trop. Dis.">
        <title>Whole genome sequencing of Entamoeba nuttalli reveals mammalian host-related molecular signatures and a novel octapeptide-repeat surface protein.</title>
        <authorList>
            <person name="Tanaka M."/>
            <person name="Makiuchi T."/>
            <person name="Komiyama T."/>
            <person name="Shiina T."/>
            <person name="Osaki K."/>
            <person name="Tachibana H."/>
        </authorList>
    </citation>
    <scope>NUCLEOTIDE SEQUENCE [LARGE SCALE GENOMIC DNA]</scope>
    <source>
        <strain evidence="1 2">P19-061405</strain>
    </source>
</reference>
<dbReference type="EMBL" id="BAAFRS010000018">
    <property type="protein sequence ID" value="GAB1219221.1"/>
    <property type="molecule type" value="Genomic_DNA"/>
</dbReference>
<keyword evidence="2" id="KW-1185">Reference proteome</keyword>
<gene>
    <name evidence="1" type="ORF">ENUP19_0018G0058</name>
</gene>
<proteinExistence type="predicted"/>
<sequence length="86" mass="9972">MDIHKQSVVSDHCVSFLEHRSKFCLANQYTSLSNISDCEINSFMLESKEIFLKSFTNRTTTISQVQSRTSDIKIMKEKKKERCCGM</sequence>
<accession>A0ABQ0D8P5</accession>
<evidence type="ECO:0000313" key="2">
    <source>
        <dbReference type="Proteomes" id="UP001628156"/>
    </source>
</evidence>
<protein>
    <submittedName>
        <fullName evidence="1">Uncharacterized protein</fullName>
    </submittedName>
</protein>
<name>A0ABQ0D8P5_9EUKA</name>
<evidence type="ECO:0000313" key="1">
    <source>
        <dbReference type="EMBL" id="GAB1219221.1"/>
    </source>
</evidence>